<feature type="region of interest" description="Disordered" evidence="1">
    <location>
        <begin position="123"/>
        <end position="162"/>
    </location>
</feature>
<organism evidence="3 4">
    <name type="scientific">Virgisporangium ochraceum</name>
    <dbReference type="NCBI Taxonomy" id="65505"/>
    <lineage>
        <taxon>Bacteria</taxon>
        <taxon>Bacillati</taxon>
        <taxon>Actinomycetota</taxon>
        <taxon>Actinomycetes</taxon>
        <taxon>Micromonosporales</taxon>
        <taxon>Micromonosporaceae</taxon>
        <taxon>Virgisporangium</taxon>
    </lineage>
</organism>
<gene>
    <name evidence="3" type="ORF">Voc01_004500</name>
</gene>
<keyword evidence="4" id="KW-1185">Reference proteome</keyword>
<evidence type="ECO:0000256" key="2">
    <source>
        <dbReference type="SAM" id="Phobius"/>
    </source>
</evidence>
<protein>
    <submittedName>
        <fullName evidence="3">Uncharacterized protein</fullName>
    </submittedName>
</protein>
<keyword evidence="2" id="KW-1133">Transmembrane helix</keyword>
<feature type="compositionally biased region" description="Low complexity" evidence="1">
    <location>
        <begin position="129"/>
        <end position="139"/>
    </location>
</feature>
<feature type="compositionally biased region" description="Acidic residues" evidence="1">
    <location>
        <begin position="143"/>
        <end position="162"/>
    </location>
</feature>
<proteinExistence type="predicted"/>
<dbReference type="Proteomes" id="UP000635606">
    <property type="component" value="Unassembled WGS sequence"/>
</dbReference>
<evidence type="ECO:0000313" key="3">
    <source>
        <dbReference type="EMBL" id="GIJ65533.1"/>
    </source>
</evidence>
<evidence type="ECO:0000256" key="1">
    <source>
        <dbReference type="SAM" id="MobiDB-lite"/>
    </source>
</evidence>
<dbReference type="EMBL" id="BOPH01000006">
    <property type="protein sequence ID" value="GIJ65533.1"/>
    <property type="molecule type" value="Genomic_DNA"/>
</dbReference>
<dbReference type="AlphaFoldDB" id="A0A8J4E8S0"/>
<name>A0A8J4E8S0_9ACTN</name>
<sequence length="162" mass="17528">MSYRDVTFTDELLSDGSVHRRFSDGREEWRWRGQNRQVLWRDNTGATGADELLGARIIKRTFADGRVLYGRDQGYGRTAWGDRTLTVNRTSFGGRAGRLLAAAGVGFALGAIVAPPLAMSFAEEEELRQQAQQASQSSGDSGGGDDGDSWSDDGGGSDDDFG</sequence>
<dbReference type="RefSeq" id="WP_203925541.1">
    <property type="nucleotide sequence ID" value="NZ_BOPH01000006.1"/>
</dbReference>
<comment type="caution">
    <text evidence="3">The sequence shown here is derived from an EMBL/GenBank/DDBJ whole genome shotgun (WGS) entry which is preliminary data.</text>
</comment>
<reference evidence="3" key="1">
    <citation type="submission" date="2021-01" db="EMBL/GenBank/DDBJ databases">
        <title>Whole genome shotgun sequence of Virgisporangium ochraceum NBRC 16418.</title>
        <authorList>
            <person name="Komaki H."/>
            <person name="Tamura T."/>
        </authorList>
    </citation>
    <scope>NUCLEOTIDE SEQUENCE</scope>
    <source>
        <strain evidence="3">NBRC 16418</strain>
    </source>
</reference>
<feature type="transmembrane region" description="Helical" evidence="2">
    <location>
        <begin position="99"/>
        <end position="118"/>
    </location>
</feature>
<accession>A0A8J4E8S0</accession>
<keyword evidence="2" id="KW-0472">Membrane</keyword>
<keyword evidence="2" id="KW-0812">Transmembrane</keyword>
<evidence type="ECO:0000313" key="4">
    <source>
        <dbReference type="Proteomes" id="UP000635606"/>
    </source>
</evidence>